<protein>
    <submittedName>
        <fullName evidence="2">Uncharacterized protein</fullName>
    </submittedName>
</protein>
<reference evidence="2" key="1">
    <citation type="submission" date="2021-03" db="EMBL/GenBank/DDBJ databases">
        <authorList>
            <person name="Tagirdzhanova G."/>
        </authorList>
    </citation>
    <scope>NUCLEOTIDE SEQUENCE</scope>
</reference>
<comment type="caution">
    <text evidence="2">The sequence shown here is derived from an EMBL/GenBank/DDBJ whole genome shotgun (WGS) entry which is preliminary data.</text>
</comment>
<proteinExistence type="predicted"/>
<accession>A0A8H3EH28</accession>
<dbReference type="EMBL" id="CAJPDR010000010">
    <property type="protein sequence ID" value="CAF9905148.1"/>
    <property type="molecule type" value="Genomic_DNA"/>
</dbReference>
<evidence type="ECO:0000313" key="3">
    <source>
        <dbReference type="Proteomes" id="UP000664203"/>
    </source>
</evidence>
<organism evidence="2 3">
    <name type="scientific">Alectoria fallacina</name>
    <dbReference type="NCBI Taxonomy" id="1903189"/>
    <lineage>
        <taxon>Eukaryota</taxon>
        <taxon>Fungi</taxon>
        <taxon>Dikarya</taxon>
        <taxon>Ascomycota</taxon>
        <taxon>Pezizomycotina</taxon>
        <taxon>Lecanoromycetes</taxon>
        <taxon>OSLEUM clade</taxon>
        <taxon>Lecanoromycetidae</taxon>
        <taxon>Lecanorales</taxon>
        <taxon>Lecanorineae</taxon>
        <taxon>Parmeliaceae</taxon>
        <taxon>Alectoria</taxon>
    </lineage>
</organism>
<gene>
    <name evidence="2" type="ORF">ALECFALPRED_000161</name>
</gene>
<sequence length="164" mass="18299">MGSGDPAELDQKIRSRLLLGRGVSVKRSLGQGRSSTQNLIELRVQTDQPLSDRSAPVVPAQLTYQPFSRPSRTIPDETMEIVEETKVIERRRKDLGLGGRTLGESLSDQSSSDIHQHGQRFQSEKSGKWASPSPWRLSSRFRTLASSFVYSPATRTVLTMCRRG</sequence>
<dbReference type="Proteomes" id="UP000664203">
    <property type="component" value="Unassembled WGS sequence"/>
</dbReference>
<feature type="compositionally biased region" description="Polar residues" evidence="1">
    <location>
        <begin position="104"/>
        <end position="113"/>
    </location>
</feature>
<evidence type="ECO:0000313" key="2">
    <source>
        <dbReference type="EMBL" id="CAF9905148.1"/>
    </source>
</evidence>
<keyword evidence="3" id="KW-1185">Reference proteome</keyword>
<dbReference type="AlphaFoldDB" id="A0A8H3EH28"/>
<evidence type="ECO:0000256" key="1">
    <source>
        <dbReference type="SAM" id="MobiDB-lite"/>
    </source>
</evidence>
<name>A0A8H3EH28_9LECA</name>
<feature type="region of interest" description="Disordered" evidence="1">
    <location>
        <begin position="97"/>
        <end position="133"/>
    </location>
</feature>